<dbReference type="InterPro" id="IPR004452">
    <property type="entry name" value="LutB/LldF"/>
</dbReference>
<keyword evidence="3" id="KW-0479">Metal-binding</keyword>
<evidence type="ECO:0000256" key="7">
    <source>
        <dbReference type="ARBA" id="ARBA00023014"/>
    </source>
</evidence>
<keyword evidence="5" id="KW-0249">Electron transport</keyword>
<dbReference type="AlphaFoldDB" id="A0AAW7ZF33"/>
<feature type="domain" description="4Fe-4S ferredoxin-type" evidence="8">
    <location>
        <begin position="303"/>
        <end position="325"/>
    </location>
</feature>
<dbReference type="PANTHER" id="PTHR47153">
    <property type="entry name" value="LACTATE UTILIZATION PROTEIN B"/>
    <property type="match status" value="1"/>
</dbReference>
<evidence type="ECO:0000256" key="4">
    <source>
        <dbReference type="ARBA" id="ARBA00022737"/>
    </source>
</evidence>
<dbReference type="InterPro" id="IPR004017">
    <property type="entry name" value="Cys_rich_dom"/>
</dbReference>
<proteinExistence type="predicted"/>
<gene>
    <name evidence="9" type="ORF">P6N53_12240</name>
</gene>
<dbReference type="SUPFAM" id="SSF46548">
    <property type="entry name" value="alpha-helical ferredoxin"/>
    <property type="match status" value="1"/>
</dbReference>
<dbReference type="Proteomes" id="UP001172911">
    <property type="component" value="Unassembled WGS sequence"/>
</dbReference>
<keyword evidence="10" id="KW-1185">Reference proteome</keyword>
<evidence type="ECO:0000259" key="8">
    <source>
        <dbReference type="PROSITE" id="PS51379"/>
    </source>
</evidence>
<dbReference type="Gene3D" id="1.10.1060.10">
    <property type="entry name" value="Alpha-helical ferredoxin"/>
    <property type="match status" value="1"/>
</dbReference>
<comment type="caution">
    <text evidence="9">The sequence shown here is derived from an EMBL/GenBank/DDBJ whole genome shotgun (WGS) entry which is preliminary data.</text>
</comment>
<dbReference type="InterPro" id="IPR037171">
    <property type="entry name" value="NagB/RpiA_transferase-like"/>
</dbReference>
<keyword evidence="6" id="KW-0408">Iron</keyword>
<evidence type="ECO:0000256" key="2">
    <source>
        <dbReference type="ARBA" id="ARBA00022485"/>
    </source>
</evidence>
<dbReference type="PANTHER" id="PTHR47153:SF2">
    <property type="entry name" value="LACTATE UTILIZATION PROTEIN B"/>
    <property type="match status" value="1"/>
</dbReference>
<keyword evidence="2" id="KW-0004">4Fe-4S</keyword>
<dbReference type="PROSITE" id="PS00198">
    <property type="entry name" value="4FE4S_FER_1"/>
    <property type="match status" value="1"/>
</dbReference>
<dbReference type="GO" id="GO:0016491">
    <property type="term" value="F:oxidoreductase activity"/>
    <property type="evidence" value="ECO:0007669"/>
    <property type="project" value="UniProtKB-ARBA"/>
</dbReference>
<dbReference type="Pfam" id="PF13183">
    <property type="entry name" value="Fer4_8"/>
    <property type="match status" value="1"/>
</dbReference>
<sequence>MSNTNLKQDINTALNNDNLKGALGRFGEAYPIAREKAYEGKDFEVIREQIAKAKSYAAENMEKLAAQFAANAEKAGAIVFRAKSAQEARDYIVKVAKDNNVKSIIKSKSMASEEIHLNSHLNKEGISDVAESDLGEWIIQLCGQRPSHMVMPAIHMTRGEVAEVFSKEVKENLEPDIPKLVKVARENLRNKFLKAEMGISGANIAVAETGTIVMCTNEGNGRLTTTVPPVHVVLVGLEKIVANFKDIGPILEALPRSATGQKLTSYVTMMTGPASAVGMDGEIIENKQMHIVMLDNGRTEMRNDPVFKQALQCIRCASCLNVCPVFQQVGGHVYGDVYTGGIGTILTAFFNSFDKAGELQNLCLRCERCKAFCPGKIDLPSLIVELRRRTVKKDGLPTGQKLILEKVLTNRKLFHSLIRAGSVVQKPFVKGNMIRHLPMFFSGLTEGRSLPAVAATPLRDKVGHQVPEGKAKAKVGFFAGCLGDFVYPEQGEAAYKVLGKMGMEVVFPQEQSCCGIPASQMGAPEVSVKLAKQNLEAFEKEKVDYVISLCPTCVEVLKHHFVEHLKDDPAWKGRAEKFAAKVVDFASFVAKHGQELKYDRINTSVTYHDSCHMKRALGVWKEPRELLDKAGANLIEMKGCDECCGFGGSYSIKMADISKAILDKKITNIEASGAQMVALDCPGCKMQISGGLDNKGNNLPVKHTAELLAEAIKE</sequence>
<dbReference type="GO" id="GO:0046872">
    <property type="term" value="F:metal ion binding"/>
    <property type="evidence" value="ECO:0007669"/>
    <property type="project" value="UniProtKB-KW"/>
</dbReference>
<dbReference type="InterPro" id="IPR017896">
    <property type="entry name" value="4Fe4S_Fe-S-bd"/>
</dbReference>
<dbReference type="InterPro" id="IPR024185">
    <property type="entry name" value="FTHF_cligase-like_sf"/>
</dbReference>
<organism evidence="9 10">
    <name type="scientific">Desulforamulus aquiferis</name>
    <dbReference type="NCBI Taxonomy" id="1397668"/>
    <lineage>
        <taxon>Bacteria</taxon>
        <taxon>Bacillati</taxon>
        <taxon>Bacillota</taxon>
        <taxon>Clostridia</taxon>
        <taxon>Eubacteriales</taxon>
        <taxon>Peptococcaceae</taxon>
        <taxon>Desulforamulus</taxon>
    </lineage>
</organism>
<evidence type="ECO:0000313" key="10">
    <source>
        <dbReference type="Proteomes" id="UP001172911"/>
    </source>
</evidence>
<dbReference type="Pfam" id="PF02589">
    <property type="entry name" value="LUD_dom"/>
    <property type="match status" value="1"/>
</dbReference>
<keyword evidence="7" id="KW-0411">Iron-sulfur</keyword>
<dbReference type="NCBIfam" id="NF045670">
    <property type="entry name" value="quin_L_LdhH"/>
    <property type="match status" value="1"/>
</dbReference>
<dbReference type="EMBL" id="JARPTC010000018">
    <property type="protein sequence ID" value="MDO7787992.1"/>
    <property type="molecule type" value="Genomic_DNA"/>
</dbReference>
<protein>
    <submittedName>
        <fullName evidence="9">LUD domain-containing protein</fullName>
    </submittedName>
</protein>
<accession>A0AAW7ZF33</accession>
<evidence type="ECO:0000256" key="3">
    <source>
        <dbReference type="ARBA" id="ARBA00022723"/>
    </source>
</evidence>
<evidence type="ECO:0000313" key="9">
    <source>
        <dbReference type="EMBL" id="MDO7787992.1"/>
    </source>
</evidence>
<evidence type="ECO:0000256" key="5">
    <source>
        <dbReference type="ARBA" id="ARBA00022982"/>
    </source>
</evidence>
<reference evidence="9" key="1">
    <citation type="journal article" date="2023" name="J. Hazard. Mater.">
        <title>Anaerobic biodegradation of pyrene and benzo[a]pyrene by a new sulfate-reducing Desulforamulus aquiferis strain DSA.</title>
        <authorList>
            <person name="Zhang Z."/>
            <person name="Sun J."/>
            <person name="Gong X."/>
            <person name="Wang C."/>
            <person name="Wang H."/>
        </authorList>
    </citation>
    <scope>NUCLEOTIDE SEQUENCE</scope>
    <source>
        <strain evidence="9">DSA</strain>
    </source>
</reference>
<keyword evidence="4" id="KW-0677">Repeat</keyword>
<dbReference type="SUPFAM" id="SSF100950">
    <property type="entry name" value="NagB/RpiA/CoA transferase-like"/>
    <property type="match status" value="1"/>
</dbReference>
<reference evidence="9" key="2">
    <citation type="submission" date="2023-03" db="EMBL/GenBank/DDBJ databases">
        <authorList>
            <person name="Zhang Z."/>
        </authorList>
    </citation>
    <scope>NUCLEOTIDE SEQUENCE</scope>
    <source>
        <strain evidence="9">DSA</strain>
    </source>
</reference>
<dbReference type="Gene3D" id="3.40.50.10420">
    <property type="entry name" value="NagB/RpiA/CoA transferase-like"/>
    <property type="match status" value="1"/>
</dbReference>
<dbReference type="GO" id="GO:0006089">
    <property type="term" value="P:lactate metabolic process"/>
    <property type="evidence" value="ECO:0007669"/>
    <property type="project" value="InterPro"/>
</dbReference>
<dbReference type="PROSITE" id="PS51379">
    <property type="entry name" value="4FE4S_FER_2"/>
    <property type="match status" value="1"/>
</dbReference>
<dbReference type="GO" id="GO:0051539">
    <property type="term" value="F:4 iron, 4 sulfur cluster binding"/>
    <property type="evidence" value="ECO:0007669"/>
    <property type="project" value="UniProtKB-KW"/>
</dbReference>
<dbReference type="InterPro" id="IPR017900">
    <property type="entry name" value="4Fe4S_Fe_S_CS"/>
</dbReference>
<dbReference type="InterPro" id="IPR054704">
    <property type="entry name" value="Quin_L_LdhH-like"/>
</dbReference>
<dbReference type="Pfam" id="PF02754">
    <property type="entry name" value="CCG"/>
    <property type="match status" value="2"/>
</dbReference>
<evidence type="ECO:0000256" key="6">
    <source>
        <dbReference type="ARBA" id="ARBA00023004"/>
    </source>
</evidence>
<dbReference type="InterPro" id="IPR003741">
    <property type="entry name" value="LUD_dom"/>
</dbReference>
<dbReference type="InterPro" id="IPR009051">
    <property type="entry name" value="Helical_ferredxn"/>
</dbReference>
<dbReference type="RefSeq" id="WP_304543514.1">
    <property type="nucleotide sequence ID" value="NZ_JARPTC010000018.1"/>
</dbReference>
<name>A0AAW7ZF33_9FIRM</name>
<keyword evidence="1" id="KW-0813">Transport</keyword>
<evidence type="ECO:0000256" key="1">
    <source>
        <dbReference type="ARBA" id="ARBA00022448"/>
    </source>
</evidence>